<gene>
    <name evidence="1" type="ORF">LENED_005648</name>
</gene>
<sequence length="92" mass="10686">MYSLPCPFTVSSKFHIITQDPDMKRCNIVRGDGKGRGVFNLLHYRDSQACTVQVNERLLFSAPLTFDSHCSERKLQYIYKKRIFHTAANVFQ</sequence>
<dbReference type="EMBL" id="BDGU01000163">
    <property type="protein sequence ID" value="GAW03894.1"/>
    <property type="molecule type" value="Genomic_DNA"/>
</dbReference>
<accession>A0A1Q3E9X1</accession>
<organism evidence="1 2">
    <name type="scientific">Lentinula edodes</name>
    <name type="common">Shiitake mushroom</name>
    <name type="synonym">Lentinus edodes</name>
    <dbReference type="NCBI Taxonomy" id="5353"/>
    <lineage>
        <taxon>Eukaryota</taxon>
        <taxon>Fungi</taxon>
        <taxon>Dikarya</taxon>
        <taxon>Basidiomycota</taxon>
        <taxon>Agaricomycotina</taxon>
        <taxon>Agaricomycetes</taxon>
        <taxon>Agaricomycetidae</taxon>
        <taxon>Agaricales</taxon>
        <taxon>Marasmiineae</taxon>
        <taxon>Omphalotaceae</taxon>
        <taxon>Lentinula</taxon>
    </lineage>
</organism>
<evidence type="ECO:0000313" key="1">
    <source>
        <dbReference type="EMBL" id="GAW03894.1"/>
    </source>
</evidence>
<keyword evidence="2" id="KW-1185">Reference proteome</keyword>
<reference evidence="1 2" key="2">
    <citation type="submission" date="2017-02" db="EMBL/GenBank/DDBJ databases">
        <title>A genome survey and senescence transcriptome analysis in Lentinula edodes.</title>
        <authorList>
            <person name="Sakamoto Y."/>
            <person name="Nakade K."/>
            <person name="Sato S."/>
            <person name="Yoshida Y."/>
            <person name="Miyazaki K."/>
            <person name="Natsume S."/>
            <person name="Konno N."/>
        </authorList>
    </citation>
    <scope>NUCLEOTIDE SEQUENCE [LARGE SCALE GENOMIC DNA]</scope>
    <source>
        <strain evidence="1 2">NBRC 111202</strain>
    </source>
</reference>
<dbReference type="AlphaFoldDB" id="A0A1Q3E9X1"/>
<proteinExistence type="predicted"/>
<dbReference type="Proteomes" id="UP000188533">
    <property type="component" value="Unassembled WGS sequence"/>
</dbReference>
<reference evidence="1 2" key="1">
    <citation type="submission" date="2016-08" db="EMBL/GenBank/DDBJ databases">
        <authorList>
            <consortium name="Lentinula edodes genome sequencing consortium"/>
            <person name="Sakamoto Y."/>
            <person name="Nakade K."/>
            <person name="Sato S."/>
            <person name="Yoshida Y."/>
            <person name="Miyazaki K."/>
            <person name="Natsume S."/>
            <person name="Konno N."/>
        </authorList>
    </citation>
    <scope>NUCLEOTIDE SEQUENCE [LARGE SCALE GENOMIC DNA]</scope>
    <source>
        <strain evidence="1 2">NBRC 111202</strain>
    </source>
</reference>
<protein>
    <submittedName>
        <fullName evidence="1">Uncharacterized protein</fullName>
    </submittedName>
</protein>
<name>A0A1Q3E9X1_LENED</name>
<comment type="caution">
    <text evidence="1">The sequence shown here is derived from an EMBL/GenBank/DDBJ whole genome shotgun (WGS) entry which is preliminary data.</text>
</comment>
<evidence type="ECO:0000313" key="2">
    <source>
        <dbReference type="Proteomes" id="UP000188533"/>
    </source>
</evidence>